<dbReference type="EMBL" id="KN835167">
    <property type="protein sequence ID" value="KIK45804.1"/>
    <property type="molecule type" value="Genomic_DNA"/>
</dbReference>
<dbReference type="PROSITE" id="PS51257">
    <property type="entry name" value="PROKAR_LIPOPROTEIN"/>
    <property type="match status" value="1"/>
</dbReference>
<dbReference type="InParanoid" id="A0A0D0B7I0"/>
<sequence length="57" mass="6408">MRFPFLCISLTLTLSVSVSACAHRFSSCRTSYDCCSDLLCMKYMNPTSGHCDYPTSR</sequence>
<feature type="signal peptide" evidence="1">
    <location>
        <begin position="1"/>
        <end position="22"/>
    </location>
</feature>
<evidence type="ECO:0000313" key="2">
    <source>
        <dbReference type="EMBL" id="KIK45804.1"/>
    </source>
</evidence>
<keyword evidence="1" id="KW-0732">Signal</keyword>
<accession>A0A0D0B7I0</accession>
<reference evidence="3" key="2">
    <citation type="submission" date="2015-01" db="EMBL/GenBank/DDBJ databases">
        <title>Evolutionary Origins and Diversification of the Mycorrhizal Mutualists.</title>
        <authorList>
            <consortium name="DOE Joint Genome Institute"/>
            <consortium name="Mycorrhizal Genomics Consortium"/>
            <person name="Kohler A."/>
            <person name="Kuo A."/>
            <person name="Nagy L.G."/>
            <person name="Floudas D."/>
            <person name="Copeland A."/>
            <person name="Barry K.W."/>
            <person name="Cichocki N."/>
            <person name="Veneault-Fourrey C."/>
            <person name="LaButti K."/>
            <person name="Lindquist E.A."/>
            <person name="Lipzen A."/>
            <person name="Lundell T."/>
            <person name="Morin E."/>
            <person name="Murat C."/>
            <person name="Riley R."/>
            <person name="Ohm R."/>
            <person name="Sun H."/>
            <person name="Tunlid A."/>
            <person name="Henrissat B."/>
            <person name="Grigoriev I.V."/>
            <person name="Hibbett D.S."/>
            <person name="Martin F."/>
        </authorList>
    </citation>
    <scope>NUCLEOTIDE SEQUENCE [LARGE SCALE GENOMIC DNA]</scope>
    <source>
        <strain evidence="3">UH-Slu-Lm8-n1</strain>
    </source>
</reference>
<proteinExistence type="predicted"/>
<dbReference type="OrthoDB" id="10335063at2759"/>
<gene>
    <name evidence="2" type="ORF">CY34DRAFT_801107</name>
</gene>
<keyword evidence="3" id="KW-1185">Reference proteome</keyword>
<dbReference type="Proteomes" id="UP000054485">
    <property type="component" value="Unassembled WGS sequence"/>
</dbReference>
<name>A0A0D0B7I0_9AGAM</name>
<organism evidence="2 3">
    <name type="scientific">Suillus luteus UH-Slu-Lm8-n1</name>
    <dbReference type="NCBI Taxonomy" id="930992"/>
    <lineage>
        <taxon>Eukaryota</taxon>
        <taxon>Fungi</taxon>
        <taxon>Dikarya</taxon>
        <taxon>Basidiomycota</taxon>
        <taxon>Agaricomycotina</taxon>
        <taxon>Agaricomycetes</taxon>
        <taxon>Agaricomycetidae</taxon>
        <taxon>Boletales</taxon>
        <taxon>Suillineae</taxon>
        <taxon>Suillaceae</taxon>
        <taxon>Suillus</taxon>
    </lineage>
</organism>
<dbReference type="AlphaFoldDB" id="A0A0D0B7I0"/>
<feature type="chain" id="PRO_5002207585" evidence="1">
    <location>
        <begin position="23"/>
        <end position="57"/>
    </location>
</feature>
<evidence type="ECO:0000313" key="3">
    <source>
        <dbReference type="Proteomes" id="UP000054485"/>
    </source>
</evidence>
<reference evidence="2 3" key="1">
    <citation type="submission" date="2014-04" db="EMBL/GenBank/DDBJ databases">
        <authorList>
            <consortium name="DOE Joint Genome Institute"/>
            <person name="Kuo A."/>
            <person name="Ruytinx J."/>
            <person name="Rineau F."/>
            <person name="Colpaert J."/>
            <person name="Kohler A."/>
            <person name="Nagy L.G."/>
            <person name="Floudas D."/>
            <person name="Copeland A."/>
            <person name="Barry K.W."/>
            <person name="Cichocki N."/>
            <person name="Veneault-Fourrey C."/>
            <person name="LaButti K."/>
            <person name="Lindquist E.A."/>
            <person name="Lipzen A."/>
            <person name="Lundell T."/>
            <person name="Morin E."/>
            <person name="Murat C."/>
            <person name="Sun H."/>
            <person name="Tunlid A."/>
            <person name="Henrissat B."/>
            <person name="Grigoriev I.V."/>
            <person name="Hibbett D.S."/>
            <person name="Martin F."/>
            <person name="Nordberg H.P."/>
            <person name="Cantor M.N."/>
            <person name="Hua S.X."/>
        </authorList>
    </citation>
    <scope>NUCLEOTIDE SEQUENCE [LARGE SCALE GENOMIC DNA]</scope>
    <source>
        <strain evidence="2 3">UH-Slu-Lm8-n1</strain>
    </source>
</reference>
<protein>
    <submittedName>
        <fullName evidence="2">Unplaced genomic scaffold CY34scaffold_36, whole genome shotgun sequence</fullName>
    </submittedName>
</protein>
<evidence type="ECO:0000256" key="1">
    <source>
        <dbReference type="SAM" id="SignalP"/>
    </source>
</evidence>
<dbReference type="HOGENOM" id="CLU_2998028_0_0_1"/>